<reference evidence="1" key="1">
    <citation type="submission" date="2021-06" db="EMBL/GenBank/DDBJ databases">
        <authorList>
            <person name="Kallberg Y."/>
            <person name="Tangrot J."/>
            <person name="Rosling A."/>
        </authorList>
    </citation>
    <scope>NUCLEOTIDE SEQUENCE</scope>
    <source>
        <strain evidence="1">28 12/20/2015</strain>
    </source>
</reference>
<sequence length="176" mass="20470">MSTHQHSSLTAAQKCTLCETKKKNPNLIYNKLAKLYQIGRSTPKLEEALSLWVDNALAMYQDIDGNILKEKAKFFAEELNIDSFSQSEEEEMYNQNDIEEILKDDEDELENLIAQLSETDLLNACEYICVENMEIEVSCTKAEIALDTILKFLYEQYEEFGEVEEDTKILRRLHRQ</sequence>
<organism evidence="1 2">
    <name type="scientific">Cetraspora pellucida</name>
    <dbReference type="NCBI Taxonomy" id="1433469"/>
    <lineage>
        <taxon>Eukaryota</taxon>
        <taxon>Fungi</taxon>
        <taxon>Fungi incertae sedis</taxon>
        <taxon>Mucoromycota</taxon>
        <taxon>Glomeromycotina</taxon>
        <taxon>Glomeromycetes</taxon>
        <taxon>Diversisporales</taxon>
        <taxon>Gigasporaceae</taxon>
        <taxon>Cetraspora</taxon>
    </lineage>
</organism>
<keyword evidence="2" id="KW-1185">Reference proteome</keyword>
<protein>
    <submittedName>
        <fullName evidence="1">18187_t:CDS:1</fullName>
    </submittedName>
</protein>
<accession>A0ACA9MKW0</accession>
<gene>
    <name evidence="1" type="ORF">SPELUC_LOCUS6711</name>
</gene>
<evidence type="ECO:0000313" key="2">
    <source>
        <dbReference type="Proteomes" id="UP000789366"/>
    </source>
</evidence>
<feature type="non-terminal residue" evidence="1">
    <location>
        <position position="176"/>
    </location>
</feature>
<name>A0ACA9MKW0_9GLOM</name>
<proteinExistence type="predicted"/>
<comment type="caution">
    <text evidence="1">The sequence shown here is derived from an EMBL/GenBank/DDBJ whole genome shotgun (WGS) entry which is preliminary data.</text>
</comment>
<dbReference type="EMBL" id="CAJVPW010008122">
    <property type="protein sequence ID" value="CAG8590008.1"/>
    <property type="molecule type" value="Genomic_DNA"/>
</dbReference>
<dbReference type="Proteomes" id="UP000789366">
    <property type="component" value="Unassembled WGS sequence"/>
</dbReference>
<evidence type="ECO:0000313" key="1">
    <source>
        <dbReference type="EMBL" id="CAG8590008.1"/>
    </source>
</evidence>